<dbReference type="InterPro" id="IPR050490">
    <property type="entry name" value="Bact_solute-bd_prot1"/>
</dbReference>
<dbReference type="InterPro" id="IPR022627">
    <property type="entry name" value="DUF3502"/>
</dbReference>
<keyword evidence="1" id="KW-0732">Signal</keyword>
<evidence type="ECO:0000313" key="3">
    <source>
        <dbReference type="EMBL" id="ABG84631.1"/>
    </source>
</evidence>
<dbReference type="Gene3D" id="3.40.190.10">
    <property type="entry name" value="Periplasmic binding protein-like II"/>
    <property type="match status" value="2"/>
</dbReference>
<dbReference type="Proteomes" id="UP000001823">
    <property type="component" value="Chromosome"/>
</dbReference>
<organism evidence="3 4">
    <name type="scientific">Clostridium perfringens (strain ATCC 13124 / DSM 756 / JCM 1290 / NCIMB 6125 / NCTC 8237 / Type A)</name>
    <dbReference type="NCBI Taxonomy" id="195103"/>
    <lineage>
        <taxon>Bacteria</taxon>
        <taxon>Bacillati</taxon>
        <taxon>Bacillota</taxon>
        <taxon>Clostridia</taxon>
        <taxon>Eubacteriales</taxon>
        <taxon>Clostridiaceae</taxon>
        <taxon>Clostridium</taxon>
    </lineage>
</organism>
<gene>
    <name evidence="3" type="ordered locus">CPF_1077</name>
</gene>
<proteinExistence type="predicted"/>
<name>A0A0H2YUA9_CLOP1</name>
<dbReference type="Pfam" id="PF12010">
    <property type="entry name" value="DUF3502"/>
    <property type="match status" value="1"/>
</dbReference>
<dbReference type="RefSeq" id="WP_003480817.1">
    <property type="nucleotide sequence ID" value="NC_008261.1"/>
</dbReference>
<dbReference type="Pfam" id="PF01547">
    <property type="entry name" value="SBP_bac_1"/>
    <property type="match status" value="1"/>
</dbReference>
<protein>
    <submittedName>
        <fullName evidence="3">Bacterial extracellular solute-binding protein</fullName>
    </submittedName>
</protein>
<dbReference type="PaxDb" id="195103-CPF_1077"/>
<dbReference type="STRING" id="195103.CPF_1077"/>
<evidence type="ECO:0000256" key="1">
    <source>
        <dbReference type="SAM" id="SignalP"/>
    </source>
</evidence>
<dbReference type="KEGG" id="cpf:CPF_1077"/>
<feature type="signal peptide" evidence="1">
    <location>
        <begin position="1"/>
        <end position="23"/>
    </location>
</feature>
<dbReference type="InterPro" id="IPR006059">
    <property type="entry name" value="SBP"/>
</dbReference>
<dbReference type="PANTHER" id="PTHR43649">
    <property type="entry name" value="ARABINOSE-BINDING PROTEIN-RELATED"/>
    <property type="match status" value="1"/>
</dbReference>
<keyword evidence="4" id="KW-1185">Reference proteome</keyword>
<accession>A0A0H2YUA9</accession>
<dbReference type="AlphaFoldDB" id="A0A0H2YUA9"/>
<dbReference type="HOGENOM" id="CLU_037301_1_0_9"/>
<dbReference type="EMBL" id="CP000246">
    <property type="protein sequence ID" value="ABG84631.1"/>
    <property type="molecule type" value="Genomic_DNA"/>
</dbReference>
<dbReference type="PROSITE" id="PS51257">
    <property type="entry name" value="PROKAR_LIPOPROTEIN"/>
    <property type="match status" value="1"/>
</dbReference>
<feature type="chain" id="PRO_5039098612" evidence="1">
    <location>
        <begin position="24"/>
        <end position="477"/>
    </location>
</feature>
<evidence type="ECO:0000313" key="4">
    <source>
        <dbReference type="Proteomes" id="UP000001823"/>
    </source>
</evidence>
<evidence type="ECO:0000259" key="2">
    <source>
        <dbReference type="Pfam" id="PF12010"/>
    </source>
</evidence>
<reference evidence="3 4" key="1">
    <citation type="journal article" date="2006" name="Genome Res.">
        <title>Skewed genomic variability in strains of the toxigenic bacterial pathogen, Clostridium perfringens.</title>
        <authorList>
            <person name="Myers G.S."/>
            <person name="Rasko D.A."/>
            <person name="Cheung J.K."/>
            <person name="Ravel J."/>
            <person name="Seshadri R."/>
            <person name="Deboy R.T."/>
            <person name="Ren Q."/>
            <person name="Varga J."/>
            <person name="Awad M.M."/>
            <person name="Brinkac L.M."/>
            <person name="Daugherty S.C."/>
            <person name="Haft D.H."/>
            <person name="Dodson R.J."/>
            <person name="Madupu R."/>
            <person name="Nelson W.C."/>
            <person name="Rosovitz M.J."/>
            <person name="Sullivan S.A."/>
            <person name="Khouri H."/>
            <person name="Dimitrov G.I."/>
            <person name="Watkins K.L."/>
            <person name="Mulligan S."/>
            <person name="Benton J."/>
            <person name="Radune D."/>
            <person name="Fisher D.J."/>
            <person name="Atkins H.S."/>
            <person name="Hiscox T."/>
            <person name="Jost B.H."/>
            <person name="Billington S.J."/>
            <person name="Songer J.G."/>
            <person name="McClane B.A."/>
            <person name="Titball R.W."/>
            <person name="Rood J.I."/>
            <person name="Melville S.B."/>
            <person name="Paulsen I.T."/>
        </authorList>
    </citation>
    <scope>NUCLEOTIDE SEQUENCE [LARGE SCALE GENOMIC DNA]</scope>
    <source>
        <strain evidence="4">ATCC 13124 / DSM 756 / JCM 1290 / NCIMB 6125 / NCTC 8237 / S 107 / Type A</strain>
    </source>
</reference>
<feature type="domain" description="DUF3502" evidence="2">
    <location>
        <begin position="406"/>
        <end position="474"/>
    </location>
</feature>
<sequence length="477" mass="54296">MIKRKKALSLILSGIVCSSLILTGCGNSKEEESKETVNLTWYVIGDEPADNDIVEEEVNKYLKDKINATVDIKHIPFGDYTKKMSVISNSGEPYDLAFTCSWAFPYLEYARKGAFLELNDLLDTEGAPLKKEINKELWKGAEIDGKIYAVPNQKEIALAPMWVFDKELVEKYNIPYENIHSVNDLEPWLKLVKEKEPDFIPFYTQGDSIPLDFDDIVNPLGIFYNDKNLTVTNKFESKEMKDMLLKLREYYEAGYINQDAAVTDMKPEVKRFVWKADGQPYAENIWGKSLGREVVTSSIIPPYITNNSTTGAMTAISANSKHPKKAMELLTLVNTDTNLRNLLMFGIEGKHYEKINDKQIKKFDGKKYDVVSWAYGNLLGTYVSENDPIDKWEAFEKFNNSAKVSPILGFKFNSENVSNQISAINNVLQEFERALYTGSIDPEVGLNDLNKKLNDSGINEVKDEIQKQLNEWKAKNN</sequence>
<dbReference type="PANTHER" id="PTHR43649:SF17">
    <property type="entry name" value="ABC TRANSPORTER SOLUTE BINDING PROTEIN-SUGAR TRANSPORT"/>
    <property type="match status" value="1"/>
</dbReference>
<dbReference type="eggNOG" id="COG1653">
    <property type="taxonomic scope" value="Bacteria"/>
</dbReference>
<dbReference type="SUPFAM" id="SSF53850">
    <property type="entry name" value="Periplasmic binding protein-like II"/>
    <property type="match status" value="1"/>
</dbReference>